<evidence type="ECO:0000256" key="1">
    <source>
        <dbReference type="SAM" id="Phobius"/>
    </source>
</evidence>
<evidence type="ECO:0000313" key="4">
    <source>
        <dbReference type="Proteomes" id="UP000756132"/>
    </source>
</evidence>
<accession>A0A9Q8PJP6</accession>
<protein>
    <recommendedName>
        <fullName evidence="2">DUF7704 domain-containing protein</fullName>
    </recommendedName>
</protein>
<dbReference type="OrthoDB" id="5313995at2759"/>
<dbReference type="AlphaFoldDB" id="A0A9Q8PJP6"/>
<feature type="transmembrane region" description="Helical" evidence="1">
    <location>
        <begin position="54"/>
        <end position="74"/>
    </location>
</feature>
<feature type="domain" description="DUF7704" evidence="2">
    <location>
        <begin position="8"/>
        <end position="147"/>
    </location>
</feature>
<dbReference type="GeneID" id="71992485"/>
<keyword evidence="4" id="KW-1185">Reference proteome</keyword>
<organism evidence="3 4">
    <name type="scientific">Passalora fulva</name>
    <name type="common">Tomato leaf mold</name>
    <name type="synonym">Cladosporium fulvum</name>
    <dbReference type="NCBI Taxonomy" id="5499"/>
    <lineage>
        <taxon>Eukaryota</taxon>
        <taxon>Fungi</taxon>
        <taxon>Dikarya</taxon>
        <taxon>Ascomycota</taxon>
        <taxon>Pezizomycotina</taxon>
        <taxon>Dothideomycetes</taxon>
        <taxon>Dothideomycetidae</taxon>
        <taxon>Mycosphaerellales</taxon>
        <taxon>Mycosphaerellaceae</taxon>
        <taxon>Fulvia</taxon>
    </lineage>
</organism>
<keyword evidence="1" id="KW-0472">Membrane</keyword>
<sequence length="157" mass="17422">MATVKATTAVPALYRILLTIFEPLAAFGGIILILTDPGYYLSGMTRENLTSYPAEYNFLLWQIAGGWTFIVFTESTTLRFVDDLRVWKFLCMGILLCDALYTHSTAMAVGGWSEWLTFGKWTGQDLIAAVMTWPFVLTRVAIVLGIGLRTPGAVKRA</sequence>
<gene>
    <name evidence="3" type="ORF">CLAFUR5_12607</name>
</gene>
<name>A0A9Q8PJP6_PASFU</name>
<dbReference type="PANTHER" id="PTHR37019:SF1">
    <property type="entry name" value="EXPERA DOMAIN-CONTAINING PROTEIN"/>
    <property type="match status" value="1"/>
</dbReference>
<dbReference type="PANTHER" id="PTHR37019">
    <property type="entry name" value="CHROMOSOME 1, WHOLE GENOME SHOTGUN SEQUENCE"/>
    <property type="match status" value="1"/>
</dbReference>
<reference evidence="3" key="2">
    <citation type="journal article" date="2022" name="Microb. Genom.">
        <title>A chromosome-scale genome assembly of the tomato pathogen Cladosporium fulvum reveals a compartmentalized genome architecture and the presence of a dispensable chromosome.</title>
        <authorList>
            <person name="Zaccaron A.Z."/>
            <person name="Chen L.H."/>
            <person name="Samaras A."/>
            <person name="Stergiopoulos I."/>
        </authorList>
    </citation>
    <scope>NUCLEOTIDE SEQUENCE</scope>
    <source>
        <strain evidence="3">Race5_Kim</strain>
    </source>
</reference>
<dbReference type="OMA" id="GHCYAAW"/>
<dbReference type="Proteomes" id="UP000756132">
    <property type="component" value="Chromosome 11"/>
</dbReference>
<reference evidence="3" key="1">
    <citation type="submission" date="2021-12" db="EMBL/GenBank/DDBJ databases">
        <authorList>
            <person name="Zaccaron A."/>
            <person name="Stergiopoulos I."/>
        </authorList>
    </citation>
    <scope>NUCLEOTIDE SEQUENCE</scope>
    <source>
        <strain evidence="3">Race5_Kim</strain>
    </source>
</reference>
<dbReference type="KEGG" id="ffu:CLAFUR5_12607"/>
<proteinExistence type="predicted"/>
<feature type="transmembrane region" description="Helical" evidence="1">
    <location>
        <begin position="86"/>
        <end position="106"/>
    </location>
</feature>
<keyword evidence="1" id="KW-1133">Transmembrane helix</keyword>
<evidence type="ECO:0000259" key="2">
    <source>
        <dbReference type="Pfam" id="PF24803"/>
    </source>
</evidence>
<evidence type="ECO:0000313" key="3">
    <source>
        <dbReference type="EMBL" id="UJO23718.1"/>
    </source>
</evidence>
<dbReference type="RefSeq" id="XP_047768084.1">
    <property type="nucleotide sequence ID" value="XM_047911755.1"/>
</dbReference>
<dbReference type="EMBL" id="CP090173">
    <property type="protein sequence ID" value="UJO23718.1"/>
    <property type="molecule type" value="Genomic_DNA"/>
</dbReference>
<keyword evidence="1" id="KW-0812">Transmembrane</keyword>
<dbReference type="Pfam" id="PF24803">
    <property type="entry name" value="DUF7704"/>
    <property type="match status" value="1"/>
</dbReference>
<feature type="transmembrane region" description="Helical" evidence="1">
    <location>
        <begin position="126"/>
        <end position="148"/>
    </location>
</feature>
<feature type="transmembrane region" description="Helical" evidence="1">
    <location>
        <begin position="12"/>
        <end position="34"/>
    </location>
</feature>
<dbReference type="InterPro" id="IPR056121">
    <property type="entry name" value="DUF7704"/>
</dbReference>